<dbReference type="GO" id="GO:0008270">
    <property type="term" value="F:zinc ion binding"/>
    <property type="evidence" value="ECO:0007669"/>
    <property type="project" value="InterPro"/>
</dbReference>
<dbReference type="Pfam" id="PF12833">
    <property type="entry name" value="HTH_18"/>
    <property type="match status" value="1"/>
</dbReference>
<comment type="similarity">
    <text evidence="2">Belongs to the MGMT family.</text>
</comment>
<feature type="binding site" evidence="13">
    <location>
        <position position="54"/>
    </location>
    <ligand>
        <name>Zn(2+)</name>
        <dbReference type="ChEBI" id="CHEBI:29105"/>
    </ligand>
</feature>
<dbReference type="GO" id="GO:0003908">
    <property type="term" value="F:methylated-DNA-[protein]-cysteine S-methyltransferase activity"/>
    <property type="evidence" value="ECO:0007669"/>
    <property type="project" value="UniProtKB-EC"/>
</dbReference>
<dbReference type="GO" id="GO:0032259">
    <property type="term" value="P:methylation"/>
    <property type="evidence" value="ECO:0007669"/>
    <property type="project" value="UniProtKB-KW"/>
</dbReference>
<evidence type="ECO:0000256" key="6">
    <source>
        <dbReference type="ARBA" id="ARBA00022763"/>
    </source>
</evidence>
<feature type="binding site" evidence="13">
    <location>
        <position position="88"/>
    </location>
    <ligand>
        <name>Zn(2+)</name>
        <dbReference type="ChEBI" id="CHEBI:29105"/>
    </ligand>
</feature>
<dbReference type="AlphaFoldDB" id="A0A545T437"/>
<dbReference type="InterPro" id="IPR018060">
    <property type="entry name" value="HTH_AraC"/>
</dbReference>
<feature type="binding site" evidence="13">
    <location>
        <position position="85"/>
    </location>
    <ligand>
        <name>Zn(2+)</name>
        <dbReference type="ChEBI" id="CHEBI:29105"/>
    </ligand>
</feature>
<feature type="compositionally biased region" description="Polar residues" evidence="14">
    <location>
        <begin position="10"/>
        <end position="21"/>
    </location>
</feature>
<evidence type="ECO:0000256" key="8">
    <source>
        <dbReference type="ARBA" id="ARBA00023159"/>
    </source>
</evidence>
<evidence type="ECO:0000256" key="14">
    <source>
        <dbReference type="SAM" id="MobiDB-lite"/>
    </source>
</evidence>
<dbReference type="OrthoDB" id="9802228at2"/>
<evidence type="ECO:0000259" key="15">
    <source>
        <dbReference type="PROSITE" id="PS01124"/>
    </source>
</evidence>
<dbReference type="InterPro" id="IPR014048">
    <property type="entry name" value="MethylDNA_cys_MeTrfase_DNA-bd"/>
</dbReference>
<dbReference type="PROSITE" id="PS00374">
    <property type="entry name" value="MGMT"/>
    <property type="match status" value="1"/>
</dbReference>
<dbReference type="SMART" id="SM00342">
    <property type="entry name" value="HTH_ARAC"/>
    <property type="match status" value="1"/>
</dbReference>
<organism evidence="16 17">
    <name type="scientific">Denitrobaculum tricleocarpae</name>
    <dbReference type="NCBI Taxonomy" id="2591009"/>
    <lineage>
        <taxon>Bacteria</taxon>
        <taxon>Pseudomonadati</taxon>
        <taxon>Pseudomonadota</taxon>
        <taxon>Alphaproteobacteria</taxon>
        <taxon>Rhodospirillales</taxon>
        <taxon>Rhodospirillaceae</taxon>
        <taxon>Denitrobaculum</taxon>
    </lineage>
</organism>
<dbReference type="FunFam" id="1.10.10.10:FF:000214">
    <property type="entry name" value="Methylated-DNA--protein-cysteine methyltransferase"/>
    <property type="match status" value="1"/>
</dbReference>
<dbReference type="InterPro" id="IPR036388">
    <property type="entry name" value="WH-like_DNA-bd_sf"/>
</dbReference>
<name>A0A545T437_9PROT</name>
<evidence type="ECO:0000256" key="2">
    <source>
        <dbReference type="ARBA" id="ARBA00008711"/>
    </source>
</evidence>
<feature type="active site" description="Nucleophile; methyl group acceptor from either O6-methylguanine or O4-methylthymine" evidence="12">
    <location>
        <position position="340"/>
    </location>
</feature>
<dbReference type="NCBIfam" id="NF011964">
    <property type="entry name" value="PRK15435.1"/>
    <property type="match status" value="1"/>
</dbReference>
<evidence type="ECO:0000256" key="5">
    <source>
        <dbReference type="ARBA" id="ARBA00022679"/>
    </source>
</evidence>
<keyword evidence="16" id="KW-0238">DNA-binding</keyword>
<reference evidence="16 17" key="1">
    <citation type="submission" date="2019-06" db="EMBL/GenBank/DDBJ databases">
        <title>Whole genome sequence for Rhodospirillaceae sp. R148.</title>
        <authorList>
            <person name="Wang G."/>
        </authorList>
    </citation>
    <scope>NUCLEOTIDE SEQUENCE [LARGE SCALE GENOMIC DNA]</scope>
    <source>
        <strain evidence="16 17">R148</strain>
    </source>
</reference>
<evidence type="ECO:0000256" key="3">
    <source>
        <dbReference type="ARBA" id="ARBA00011918"/>
    </source>
</evidence>
<dbReference type="Gene3D" id="1.10.10.60">
    <property type="entry name" value="Homeodomain-like"/>
    <property type="match status" value="1"/>
</dbReference>
<evidence type="ECO:0000256" key="1">
    <source>
        <dbReference type="ARBA" id="ARBA00001286"/>
    </source>
</evidence>
<evidence type="ECO:0000256" key="9">
    <source>
        <dbReference type="ARBA" id="ARBA00023163"/>
    </source>
</evidence>
<comment type="caution">
    <text evidence="16">The sequence shown here is derived from an EMBL/GenBank/DDBJ whole genome shotgun (WGS) entry which is preliminary data.</text>
</comment>
<evidence type="ECO:0000256" key="13">
    <source>
        <dbReference type="PIRSR" id="PIRSR000409-3"/>
    </source>
</evidence>
<evidence type="ECO:0000256" key="10">
    <source>
        <dbReference type="ARBA" id="ARBA00023204"/>
    </source>
</evidence>
<keyword evidence="7" id="KW-0805">Transcription regulation</keyword>
<dbReference type="InterPro" id="IPR036217">
    <property type="entry name" value="MethylDNA_cys_MeTrfase_DNAb"/>
</dbReference>
<accession>A0A545T437</accession>
<dbReference type="EC" id="2.1.1.63" evidence="3"/>
<dbReference type="PANTHER" id="PTHR10815">
    <property type="entry name" value="METHYLATED-DNA--PROTEIN-CYSTEINE METHYLTRANSFERASE"/>
    <property type="match status" value="1"/>
</dbReference>
<feature type="binding site" evidence="13">
    <location>
        <position position="58"/>
    </location>
    <ligand>
        <name>Zn(2+)</name>
        <dbReference type="ChEBI" id="CHEBI:29105"/>
    </ligand>
</feature>
<dbReference type="SUPFAM" id="SSF46767">
    <property type="entry name" value="Methylated DNA-protein cysteine methyltransferase, C-terminal domain"/>
    <property type="match status" value="1"/>
</dbReference>
<dbReference type="EMBL" id="VHSH01000013">
    <property type="protein sequence ID" value="TQV71965.1"/>
    <property type="molecule type" value="Genomic_DNA"/>
</dbReference>
<dbReference type="InterPro" id="IPR036631">
    <property type="entry name" value="MGMT_N_sf"/>
</dbReference>
<dbReference type="Pfam" id="PF01035">
    <property type="entry name" value="DNA_binding_1"/>
    <property type="match status" value="1"/>
</dbReference>
<dbReference type="SUPFAM" id="SSF53155">
    <property type="entry name" value="Methylated DNA-protein cysteine methyltransferase domain"/>
    <property type="match status" value="1"/>
</dbReference>
<dbReference type="GO" id="GO:0006281">
    <property type="term" value="P:DNA repair"/>
    <property type="evidence" value="ECO:0007669"/>
    <property type="project" value="UniProtKB-KW"/>
</dbReference>
<protein>
    <recommendedName>
        <fullName evidence="3">methylated-DNA--[protein]-cysteine S-methyltransferase</fullName>
        <ecNumber evidence="3">2.1.1.63</ecNumber>
    </recommendedName>
</protein>
<dbReference type="SUPFAM" id="SSF46689">
    <property type="entry name" value="Homeodomain-like"/>
    <property type="match status" value="1"/>
</dbReference>
<dbReference type="Gene3D" id="1.10.10.10">
    <property type="entry name" value="Winged helix-like DNA-binding domain superfamily/Winged helix DNA-binding domain"/>
    <property type="match status" value="1"/>
</dbReference>
<comment type="catalytic activity">
    <reaction evidence="11">
        <text>a 6-O-methyl-2'-deoxyguanosine in DNA + L-cysteinyl-[protein] = S-methyl-L-cysteinyl-[protein] + a 2'-deoxyguanosine in DNA</text>
        <dbReference type="Rhea" id="RHEA:24000"/>
        <dbReference type="Rhea" id="RHEA-COMP:10131"/>
        <dbReference type="Rhea" id="RHEA-COMP:10132"/>
        <dbReference type="Rhea" id="RHEA-COMP:11367"/>
        <dbReference type="Rhea" id="RHEA-COMP:11368"/>
        <dbReference type="ChEBI" id="CHEBI:29950"/>
        <dbReference type="ChEBI" id="CHEBI:82612"/>
        <dbReference type="ChEBI" id="CHEBI:85445"/>
        <dbReference type="ChEBI" id="CHEBI:85448"/>
        <dbReference type="EC" id="2.1.1.63"/>
    </reaction>
</comment>
<feature type="active site" description="Nucleophile; methyl group acceptor from methylphosphotriester" evidence="12">
    <location>
        <position position="54"/>
    </location>
</feature>
<dbReference type="Pfam" id="PF02805">
    <property type="entry name" value="Ada_Zn_binding"/>
    <property type="match status" value="1"/>
</dbReference>
<dbReference type="InterPro" id="IPR035451">
    <property type="entry name" value="Ada-like_dom_sf"/>
</dbReference>
<dbReference type="InterPro" id="IPR009057">
    <property type="entry name" value="Homeodomain-like_sf"/>
</dbReference>
<dbReference type="Gene3D" id="3.30.160.70">
    <property type="entry name" value="Methylated DNA-protein cysteine methyltransferase domain"/>
    <property type="match status" value="1"/>
</dbReference>
<proteinExistence type="inferred from homology"/>
<evidence type="ECO:0000256" key="4">
    <source>
        <dbReference type="ARBA" id="ARBA00022603"/>
    </source>
</evidence>
<evidence type="ECO:0000256" key="12">
    <source>
        <dbReference type="PIRSR" id="PIRSR000409-1"/>
    </source>
</evidence>
<keyword evidence="5 16" id="KW-0808">Transferase</keyword>
<comment type="cofactor">
    <cofactor evidence="13">
        <name>Zn(2+)</name>
        <dbReference type="ChEBI" id="CHEBI:29105"/>
    </cofactor>
    <text evidence="13">Binds 1 zinc ion per subunit.</text>
</comment>
<dbReference type="InterPro" id="IPR016221">
    <property type="entry name" value="Bifunct_regulatory_prot_Ada"/>
</dbReference>
<feature type="region of interest" description="Disordered" evidence="14">
    <location>
        <begin position="1"/>
        <end position="23"/>
    </location>
</feature>
<evidence type="ECO:0000256" key="7">
    <source>
        <dbReference type="ARBA" id="ARBA00023015"/>
    </source>
</evidence>
<keyword evidence="4 16" id="KW-0489">Methyltransferase</keyword>
<keyword evidence="10" id="KW-0234">DNA repair</keyword>
<dbReference type="PANTHER" id="PTHR10815:SF14">
    <property type="entry name" value="BIFUNCTIONAL TRANSCRIPTIONAL ACTIVATOR_DNA REPAIR ENZYME ADA"/>
    <property type="match status" value="1"/>
</dbReference>
<dbReference type="PIRSF" id="PIRSF000409">
    <property type="entry name" value="Ada"/>
    <property type="match status" value="1"/>
</dbReference>
<dbReference type="InterPro" id="IPR004026">
    <property type="entry name" value="Ada_DNA_repair_Zn-bd"/>
</dbReference>
<dbReference type="PROSITE" id="PS01124">
    <property type="entry name" value="HTH_ARAC_FAMILY_2"/>
    <property type="match status" value="1"/>
</dbReference>
<dbReference type="GO" id="GO:0043565">
    <property type="term" value="F:sequence-specific DNA binding"/>
    <property type="evidence" value="ECO:0007669"/>
    <property type="project" value="InterPro"/>
</dbReference>
<dbReference type="Proteomes" id="UP000315252">
    <property type="component" value="Unassembled WGS sequence"/>
</dbReference>
<keyword evidence="6" id="KW-0227">DNA damage</keyword>
<keyword evidence="13" id="KW-0862">Zinc</keyword>
<gene>
    <name evidence="16" type="primary">ada</name>
    <name evidence="16" type="ORF">FKG95_26415</name>
</gene>
<keyword evidence="17" id="KW-1185">Reference proteome</keyword>
<evidence type="ECO:0000256" key="11">
    <source>
        <dbReference type="ARBA" id="ARBA00049348"/>
    </source>
</evidence>
<dbReference type="NCBIfam" id="TIGR00589">
    <property type="entry name" value="ogt"/>
    <property type="match status" value="1"/>
</dbReference>
<keyword evidence="13" id="KW-0479">Metal-binding</keyword>
<keyword evidence="9" id="KW-0804">Transcription</keyword>
<dbReference type="CDD" id="cd06445">
    <property type="entry name" value="ATase"/>
    <property type="match status" value="1"/>
</dbReference>
<sequence>MIDADIFSPGSETGPTGSTRGYRSDDARWTAVLARDEGAEGRFWFSVMTTGVYCRPSCAARQPRRENVAFYDHRADAERAGFRPCKRCRPDLPPRAERHRDLVAAACRSLSDAETPPGLAELAADAGLSPHHFHRIFKAAIGVTPKQYAAARRADRMKRALRSGVSVTEAIYDAGFGGNSRFYEQADARIGMTATTFKKGGEGMSIRYATAHSWLGPVVVAATERGICAILFGENERGLKSDLHARFPGAVFEPAEPGSDFQQWIDDTLAFMKAPEAQFSLPLDIAGTAFQEQVWQALRRIPAGQTASYADVAQAIGKPKSVRAVAQACGANPVAVAIPCHRVVRSDGGLGGYRWGLERKKDLLARERAA</sequence>
<dbReference type="Pfam" id="PF02870">
    <property type="entry name" value="Methyltransf_1N"/>
    <property type="match status" value="1"/>
</dbReference>
<evidence type="ECO:0000313" key="17">
    <source>
        <dbReference type="Proteomes" id="UP000315252"/>
    </source>
</evidence>
<dbReference type="Gene3D" id="3.40.10.10">
    <property type="entry name" value="DNA Methylphosphotriester Repair Domain"/>
    <property type="match status" value="1"/>
</dbReference>
<keyword evidence="8" id="KW-0010">Activator</keyword>
<dbReference type="GO" id="GO:0003700">
    <property type="term" value="F:DNA-binding transcription factor activity"/>
    <property type="evidence" value="ECO:0007669"/>
    <property type="project" value="InterPro"/>
</dbReference>
<dbReference type="SUPFAM" id="SSF57884">
    <property type="entry name" value="Ada DNA repair protein, N-terminal domain (N-Ada 10)"/>
    <property type="match status" value="1"/>
</dbReference>
<dbReference type="InterPro" id="IPR008332">
    <property type="entry name" value="MethylG_MeTrfase_N"/>
</dbReference>
<comment type="catalytic activity">
    <reaction evidence="1">
        <text>a 4-O-methyl-thymidine in DNA + L-cysteinyl-[protein] = a thymidine in DNA + S-methyl-L-cysteinyl-[protein]</text>
        <dbReference type="Rhea" id="RHEA:53428"/>
        <dbReference type="Rhea" id="RHEA-COMP:10131"/>
        <dbReference type="Rhea" id="RHEA-COMP:10132"/>
        <dbReference type="Rhea" id="RHEA-COMP:13555"/>
        <dbReference type="Rhea" id="RHEA-COMP:13556"/>
        <dbReference type="ChEBI" id="CHEBI:29950"/>
        <dbReference type="ChEBI" id="CHEBI:82612"/>
        <dbReference type="ChEBI" id="CHEBI:137386"/>
        <dbReference type="ChEBI" id="CHEBI:137387"/>
        <dbReference type="EC" id="2.1.1.63"/>
    </reaction>
</comment>
<feature type="domain" description="HTH araC/xylS-type" evidence="15">
    <location>
        <begin position="100"/>
        <end position="200"/>
    </location>
</feature>
<evidence type="ECO:0000313" key="16">
    <source>
        <dbReference type="EMBL" id="TQV71965.1"/>
    </source>
</evidence>
<dbReference type="InterPro" id="IPR001497">
    <property type="entry name" value="MethylDNA_cys_MeTrfase_AS"/>
</dbReference>